<dbReference type="GO" id="GO:0030247">
    <property type="term" value="F:polysaccharide binding"/>
    <property type="evidence" value="ECO:0007669"/>
    <property type="project" value="UniProtKB-UniRule"/>
</dbReference>
<dbReference type="EC" id="3.2.1.4" evidence="7"/>
<evidence type="ECO:0000256" key="6">
    <source>
        <dbReference type="PROSITE-ProRule" id="PRU10060"/>
    </source>
</evidence>
<keyword evidence="7" id="KW-0136">Cellulose degradation</keyword>
<dbReference type="InterPro" id="IPR008965">
    <property type="entry name" value="CBM2/CBM3_carb-bd_dom_sf"/>
</dbReference>
<keyword evidence="12" id="KW-1185">Reference proteome</keyword>
<evidence type="ECO:0000313" key="12">
    <source>
        <dbReference type="Proteomes" id="UP001140076"/>
    </source>
</evidence>
<feature type="chain" id="PRO_5041014193" description="Endoglucanase" evidence="7">
    <location>
        <begin position="34"/>
        <end position="964"/>
    </location>
</feature>
<dbReference type="SUPFAM" id="SSF49265">
    <property type="entry name" value="Fibronectin type III"/>
    <property type="match status" value="1"/>
</dbReference>
<dbReference type="Gene3D" id="2.60.120.260">
    <property type="entry name" value="Galactose-binding domain-like"/>
    <property type="match status" value="1"/>
</dbReference>
<dbReference type="InterPro" id="IPR033126">
    <property type="entry name" value="Glyco_hydro_9_Asp/Glu_AS"/>
</dbReference>
<evidence type="ECO:0000256" key="7">
    <source>
        <dbReference type="RuleBase" id="RU361166"/>
    </source>
</evidence>
<sequence>MSPVSPRVRHAAGAVTAASALALSLLAGAPAAADEAEQVVNGGFDNGTTGWWHTENTPAEVVDGRLCAEVEGGTVNAWDAIVGQDDINLTEGESYELTFTASATTDVAVRALVQEPVEPYTAYLAERPVLSGEAQTFSYVFTSGATRDDAQLAFQLGGADEAWTFCLDDVSLTGGAEPPVYDPDTGPPVRVNQVGYLPDGPKNATLVTEATSALPWELADASGEVVAEGQTVPEGEDPSSGENVHSIDFGDYTGEGTGYTLTADGATSHPFDISGAFYEDLRVDSLSLYYPQRSGIEISDEIMPGYGREAGHVGVPPNQGDTSVPCAPGSGCDYELDVSGGWYDAGDHGKYVVNGGISASQIMSVWERTTYADTARPDRLGDNTLPVPEHDNGVPDVLDEARWEMEFLLSMQVPEGEELAGMAHHKIHDAEWTGLPLMPADDPQPRYLQPPSTAATLNLAATGAQCARVFEPYDADFAARCLAAAETAWQAALDNPEIYAPATGVGGGPYNDDNVEDEFYWAAAELFLATGEQSYEDAVMDSPQHTADVFTAAGASWGAVAPLGRMNLAAVPNDLPDRDRVAESVVAGADQYLEAMAEHPYGLPYAPEDGEFVWGSNSQVLNNMVVMAAAFDLTGDRVYRDGVVEGMDYILGRNALNQSYVTGYGENAAENQHSRWYAHQLDPDLPNPPPGTLSGGPNSVESTWDPVAQENLEGCAPQFCYIDDIESWATNELTINWNAPLAIVSSFIADQTGGGGDPEDRTPPSAPGAPTASDITADGAVLSWDAATDEGGSGLAGYDVYRQTGEGAERVGSPEEPEFALSGLEPETEYTYHVVARDGAGNESEPSASVTFTTAPEGGGDATCAVDYRTHDWSGGFTGSVTVTNTGEEPIRAWELAFDFTAGQTLTHGWSAEWAQRGTTVTAKGMSWNRDIAPGASVTAGFNGRWNGSNPAPEEFTVNGESCA</sequence>
<evidence type="ECO:0000256" key="8">
    <source>
        <dbReference type="SAM" id="MobiDB-lite"/>
    </source>
</evidence>
<dbReference type="PROSITE" id="PS50853">
    <property type="entry name" value="FN3"/>
    <property type="match status" value="1"/>
</dbReference>
<dbReference type="Pfam" id="PF00759">
    <property type="entry name" value="Glyco_hydro_9"/>
    <property type="match status" value="1"/>
</dbReference>
<dbReference type="Gene3D" id="2.60.40.10">
    <property type="entry name" value="Immunoglobulins"/>
    <property type="match status" value="2"/>
</dbReference>
<dbReference type="SMART" id="SM00060">
    <property type="entry name" value="FN3"/>
    <property type="match status" value="1"/>
</dbReference>
<dbReference type="InterPro" id="IPR003305">
    <property type="entry name" value="CenC_carb-bd"/>
</dbReference>
<comment type="caution">
    <text evidence="11">The sequence shown here is derived from an EMBL/GenBank/DDBJ whole genome shotgun (WGS) entry which is preliminary data.</text>
</comment>
<dbReference type="InterPro" id="IPR004197">
    <property type="entry name" value="Cellulase_Ig-like"/>
</dbReference>
<dbReference type="RefSeq" id="WP_270073308.1">
    <property type="nucleotide sequence ID" value="NZ_JAJAQC010000029.1"/>
</dbReference>
<dbReference type="InterPro" id="IPR013783">
    <property type="entry name" value="Ig-like_fold"/>
</dbReference>
<keyword evidence="3 6" id="KW-0119">Carbohydrate metabolism</keyword>
<dbReference type="InterPro" id="IPR036116">
    <property type="entry name" value="FN3_sf"/>
</dbReference>
<dbReference type="InterPro" id="IPR008928">
    <property type="entry name" value="6-hairpin_glycosidase_sf"/>
</dbReference>
<dbReference type="Pfam" id="PF02018">
    <property type="entry name" value="CBM_4_9"/>
    <property type="match status" value="1"/>
</dbReference>
<evidence type="ECO:0000259" key="9">
    <source>
        <dbReference type="PROSITE" id="PS50853"/>
    </source>
</evidence>
<proteinExistence type="inferred from homology"/>
<evidence type="ECO:0000256" key="5">
    <source>
        <dbReference type="ARBA" id="ARBA00023326"/>
    </source>
</evidence>
<dbReference type="SMART" id="SM00637">
    <property type="entry name" value="CBD_II"/>
    <property type="match status" value="1"/>
</dbReference>
<feature type="domain" description="Fibronectin type-III" evidence="9">
    <location>
        <begin position="766"/>
        <end position="857"/>
    </location>
</feature>
<dbReference type="InterPro" id="IPR003961">
    <property type="entry name" value="FN3_dom"/>
</dbReference>
<accession>A0A9X3NQD4</accession>
<evidence type="ECO:0000256" key="4">
    <source>
        <dbReference type="ARBA" id="ARBA00023295"/>
    </source>
</evidence>
<dbReference type="InterPro" id="IPR012341">
    <property type="entry name" value="6hp_glycosidase-like_sf"/>
</dbReference>
<dbReference type="InterPro" id="IPR001919">
    <property type="entry name" value="CBD2"/>
</dbReference>
<comment type="similarity">
    <text evidence="1 6 7">Belongs to the glycosyl hydrolase 9 (cellulase E) family.</text>
</comment>
<dbReference type="GO" id="GO:0008810">
    <property type="term" value="F:cellulase activity"/>
    <property type="evidence" value="ECO:0007669"/>
    <property type="project" value="UniProtKB-EC"/>
</dbReference>
<dbReference type="InterPro" id="IPR008979">
    <property type="entry name" value="Galactose-bd-like_sf"/>
</dbReference>
<dbReference type="SUPFAM" id="SSF49384">
    <property type="entry name" value="Carbohydrate-binding domain"/>
    <property type="match status" value="1"/>
</dbReference>
<dbReference type="InterPro" id="IPR014756">
    <property type="entry name" value="Ig_E-set"/>
</dbReference>
<dbReference type="PROSITE" id="PS00698">
    <property type="entry name" value="GH9_3"/>
    <property type="match status" value="1"/>
</dbReference>
<evidence type="ECO:0000256" key="1">
    <source>
        <dbReference type="ARBA" id="ARBA00007072"/>
    </source>
</evidence>
<dbReference type="PROSITE" id="PS51173">
    <property type="entry name" value="CBM2"/>
    <property type="match status" value="1"/>
</dbReference>
<dbReference type="CDD" id="cd02850">
    <property type="entry name" value="E_set_Cellulase_N"/>
    <property type="match status" value="1"/>
</dbReference>
<dbReference type="EMBL" id="JAJAQC010000029">
    <property type="protein sequence ID" value="MDA0566049.1"/>
    <property type="molecule type" value="Genomic_DNA"/>
</dbReference>
<reference evidence="11" key="1">
    <citation type="submission" date="2021-10" db="EMBL/GenBank/DDBJ databases">
        <title>Streptomonospora sp. nov., isolated from mangrove soil.</title>
        <authorList>
            <person name="Chen X."/>
            <person name="Ge X."/>
            <person name="Liu W."/>
        </authorList>
    </citation>
    <scope>NUCLEOTIDE SEQUENCE</scope>
    <source>
        <strain evidence="11">S1-112</strain>
    </source>
</reference>
<feature type="active site" evidence="6">
    <location>
        <position position="732"/>
    </location>
</feature>
<evidence type="ECO:0000256" key="3">
    <source>
        <dbReference type="ARBA" id="ARBA00023277"/>
    </source>
</evidence>
<dbReference type="SUPFAM" id="SSF49785">
    <property type="entry name" value="Galactose-binding domain-like"/>
    <property type="match status" value="1"/>
</dbReference>
<dbReference type="Gene3D" id="1.50.10.10">
    <property type="match status" value="1"/>
</dbReference>
<dbReference type="PANTHER" id="PTHR22298">
    <property type="entry name" value="ENDO-1,4-BETA-GLUCANASE"/>
    <property type="match status" value="1"/>
</dbReference>
<dbReference type="InterPro" id="IPR012291">
    <property type="entry name" value="CBM2_carb-bd_dom_sf"/>
</dbReference>
<dbReference type="Pfam" id="PF00553">
    <property type="entry name" value="CBM_2"/>
    <property type="match status" value="1"/>
</dbReference>
<keyword evidence="7" id="KW-0732">Signal</keyword>
<evidence type="ECO:0000256" key="2">
    <source>
        <dbReference type="ARBA" id="ARBA00022801"/>
    </source>
</evidence>
<dbReference type="GO" id="GO:0030245">
    <property type="term" value="P:cellulose catabolic process"/>
    <property type="evidence" value="ECO:0007669"/>
    <property type="project" value="UniProtKB-KW"/>
</dbReference>
<dbReference type="SUPFAM" id="SSF81296">
    <property type="entry name" value="E set domains"/>
    <property type="match status" value="1"/>
</dbReference>
<keyword evidence="2 6" id="KW-0378">Hydrolase</keyword>
<dbReference type="Gene3D" id="2.60.40.290">
    <property type="match status" value="1"/>
</dbReference>
<feature type="signal peptide" evidence="7">
    <location>
        <begin position="1"/>
        <end position="33"/>
    </location>
</feature>
<dbReference type="Pfam" id="PF02927">
    <property type="entry name" value="CelD_N"/>
    <property type="match status" value="1"/>
</dbReference>
<keyword evidence="4 6" id="KW-0326">Glycosidase</keyword>
<dbReference type="Proteomes" id="UP001140076">
    <property type="component" value="Unassembled WGS sequence"/>
</dbReference>
<keyword evidence="5 6" id="KW-0624">Polysaccharide degradation</keyword>
<dbReference type="AlphaFoldDB" id="A0A9X3NQD4"/>
<feature type="active site" evidence="6">
    <location>
        <position position="723"/>
    </location>
</feature>
<evidence type="ECO:0000313" key="11">
    <source>
        <dbReference type="EMBL" id="MDA0566049.1"/>
    </source>
</evidence>
<dbReference type="InterPro" id="IPR001701">
    <property type="entry name" value="Glyco_hydro_9"/>
</dbReference>
<dbReference type="CDD" id="cd00063">
    <property type="entry name" value="FN3"/>
    <property type="match status" value="1"/>
</dbReference>
<evidence type="ECO:0000259" key="10">
    <source>
        <dbReference type="PROSITE" id="PS51173"/>
    </source>
</evidence>
<feature type="region of interest" description="Disordered" evidence="8">
    <location>
        <begin position="679"/>
        <end position="698"/>
    </location>
</feature>
<organism evidence="11 12">
    <name type="scientific">Streptomonospora mangrovi</name>
    <dbReference type="NCBI Taxonomy" id="2883123"/>
    <lineage>
        <taxon>Bacteria</taxon>
        <taxon>Bacillati</taxon>
        <taxon>Actinomycetota</taxon>
        <taxon>Actinomycetes</taxon>
        <taxon>Streptosporangiales</taxon>
        <taxon>Nocardiopsidaceae</taxon>
        <taxon>Streptomonospora</taxon>
    </lineage>
</organism>
<feature type="region of interest" description="Disordered" evidence="8">
    <location>
        <begin position="750"/>
        <end position="774"/>
    </location>
</feature>
<dbReference type="SUPFAM" id="SSF48208">
    <property type="entry name" value="Six-hairpin glycosidases"/>
    <property type="match status" value="1"/>
</dbReference>
<feature type="domain" description="CBM2" evidence="10">
    <location>
        <begin position="857"/>
        <end position="964"/>
    </location>
</feature>
<dbReference type="Pfam" id="PF00041">
    <property type="entry name" value="fn3"/>
    <property type="match status" value="1"/>
</dbReference>
<protein>
    <recommendedName>
        <fullName evidence="7">Endoglucanase</fullName>
        <ecNumber evidence="7">3.2.1.4</ecNumber>
    </recommendedName>
</protein>
<name>A0A9X3NQD4_9ACTN</name>
<comment type="catalytic activity">
    <reaction evidence="7">
        <text>Endohydrolysis of (1-&gt;4)-beta-D-glucosidic linkages in cellulose, lichenin and cereal beta-D-glucans.</text>
        <dbReference type="EC" id="3.2.1.4"/>
    </reaction>
</comment>
<gene>
    <name evidence="11" type="ORF">LG943_17255</name>
</gene>